<dbReference type="PANTHER" id="PTHR43715:SF1">
    <property type="entry name" value="GDP-MANNOSE 4,6 DEHYDRATASE"/>
    <property type="match status" value="1"/>
</dbReference>
<dbReference type="GO" id="GO:0008446">
    <property type="term" value="F:GDP-mannose 4,6-dehydratase activity"/>
    <property type="evidence" value="ECO:0007669"/>
    <property type="project" value="UniProtKB-EC"/>
</dbReference>
<evidence type="ECO:0000256" key="4">
    <source>
        <dbReference type="ARBA" id="ARBA00023239"/>
    </source>
</evidence>
<evidence type="ECO:0000256" key="2">
    <source>
        <dbReference type="ARBA" id="ARBA00009263"/>
    </source>
</evidence>
<dbReference type="SUPFAM" id="SSF51735">
    <property type="entry name" value="NAD(P)-binding Rossmann-fold domains"/>
    <property type="match status" value="1"/>
</dbReference>
<evidence type="ECO:0000256" key="1">
    <source>
        <dbReference type="ARBA" id="ARBA00001937"/>
    </source>
</evidence>
<evidence type="ECO:0000259" key="6">
    <source>
        <dbReference type="Pfam" id="PF16363"/>
    </source>
</evidence>
<evidence type="ECO:0000256" key="5">
    <source>
        <dbReference type="HAMAP-Rule" id="MF_00955"/>
    </source>
</evidence>
<proteinExistence type="inferred from homology"/>
<accession>A0ABU4IRK9</accession>
<comment type="catalytic activity">
    <reaction evidence="5">
        <text>GDP-alpha-D-mannose = GDP-4-dehydro-alpha-D-rhamnose + H2O</text>
        <dbReference type="Rhea" id="RHEA:23820"/>
        <dbReference type="ChEBI" id="CHEBI:15377"/>
        <dbReference type="ChEBI" id="CHEBI:57527"/>
        <dbReference type="ChEBI" id="CHEBI:57964"/>
        <dbReference type="EC" id="4.2.1.47"/>
    </reaction>
</comment>
<dbReference type="EMBL" id="JAWRCP010000001">
    <property type="protein sequence ID" value="MDW6091568.1"/>
    <property type="molecule type" value="Genomic_DNA"/>
</dbReference>
<keyword evidence="8" id="KW-1185">Reference proteome</keyword>
<dbReference type="NCBIfam" id="TIGR01472">
    <property type="entry name" value="gmd"/>
    <property type="match status" value="1"/>
</dbReference>
<reference evidence="7 8" key="1">
    <citation type="submission" date="2023-11" db="EMBL/GenBank/DDBJ databases">
        <title>Plant-associative lifestyle of Vibrio porteresiae and its evolutionary dynamics.</title>
        <authorList>
            <person name="Rameshkumar N."/>
            <person name="Kirti K."/>
        </authorList>
    </citation>
    <scope>NUCLEOTIDE SEQUENCE [LARGE SCALE GENOMIC DNA]</scope>
    <source>
        <strain evidence="7 8">MSSRF7</strain>
    </source>
</reference>
<dbReference type="Gene3D" id="3.40.50.720">
    <property type="entry name" value="NAD(P)-binding Rossmann-like Domain"/>
    <property type="match status" value="1"/>
</dbReference>
<dbReference type="InterPro" id="IPR036291">
    <property type="entry name" value="NAD(P)-bd_dom_sf"/>
</dbReference>
<comment type="caution">
    <text evidence="7">The sequence shown here is derived from an EMBL/GenBank/DDBJ whole genome shotgun (WGS) entry which is preliminary data.</text>
</comment>
<name>A0ABU4IRK9_9VIBR</name>
<dbReference type="HAMAP" id="MF_00955">
    <property type="entry name" value="GDP_Man_dehydratase"/>
    <property type="match status" value="1"/>
</dbReference>
<feature type="domain" description="NAD(P)-binding" evidence="6">
    <location>
        <begin position="5"/>
        <end position="330"/>
    </location>
</feature>
<dbReference type="PANTHER" id="PTHR43715">
    <property type="entry name" value="GDP-MANNOSE 4,6-DEHYDRATASE"/>
    <property type="match status" value="1"/>
</dbReference>
<comment type="caution">
    <text evidence="5">Lacks conserved residue(s) required for the propagation of feature annotation.</text>
</comment>
<dbReference type="Proteomes" id="UP001279860">
    <property type="component" value="Unassembled WGS sequence"/>
</dbReference>
<comment type="cofactor">
    <cofactor evidence="1 5">
        <name>NADP(+)</name>
        <dbReference type="ChEBI" id="CHEBI:58349"/>
    </cofactor>
</comment>
<protein>
    <recommendedName>
        <fullName evidence="3 5">GDP-mannose 4,6-dehydratase</fullName>
        <ecNumber evidence="3 5">4.2.1.47</ecNumber>
    </recommendedName>
    <alternativeName>
        <fullName evidence="5">GDP-D-mannose dehydratase</fullName>
    </alternativeName>
</protein>
<dbReference type="Pfam" id="PF16363">
    <property type="entry name" value="GDP_Man_Dehyd"/>
    <property type="match status" value="1"/>
</dbReference>
<evidence type="ECO:0000313" key="8">
    <source>
        <dbReference type="Proteomes" id="UP001279860"/>
    </source>
</evidence>
<comment type="similarity">
    <text evidence="2 5">Belongs to the NAD(P)-dependent epimerase/dehydratase family. GDP-mannose 4,6-dehydratase subfamily.</text>
</comment>
<dbReference type="Gene3D" id="3.90.25.10">
    <property type="entry name" value="UDP-galactose 4-epimerase, domain 1"/>
    <property type="match status" value="1"/>
</dbReference>
<dbReference type="EC" id="4.2.1.47" evidence="3 5"/>
<dbReference type="InterPro" id="IPR006368">
    <property type="entry name" value="GDP_Man_deHydtase"/>
</dbReference>
<comment type="function">
    <text evidence="5">Catalyzes the conversion of GDP-D-mannose to GDP-4-dehydro-6-deoxy-D-mannose.</text>
</comment>
<dbReference type="CDD" id="cd05260">
    <property type="entry name" value="GDP_MD_SDR_e"/>
    <property type="match status" value="1"/>
</dbReference>
<evidence type="ECO:0000256" key="3">
    <source>
        <dbReference type="ARBA" id="ARBA00011989"/>
    </source>
</evidence>
<gene>
    <name evidence="5 7" type="primary">gmd</name>
    <name evidence="7" type="ORF">SBX64_03225</name>
</gene>
<dbReference type="RefSeq" id="WP_318584323.1">
    <property type="nucleotide sequence ID" value="NZ_JAWRCP010000001.1"/>
</dbReference>
<evidence type="ECO:0000313" key="7">
    <source>
        <dbReference type="EMBL" id="MDW6091568.1"/>
    </source>
</evidence>
<organism evidence="7 8">
    <name type="scientific">Vibrio rhizosphaerae</name>
    <dbReference type="NCBI Taxonomy" id="398736"/>
    <lineage>
        <taxon>Bacteria</taxon>
        <taxon>Pseudomonadati</taxon>
        <taxon>Pseudomonadota</taxon>
        <taxon>Gammaproteobacteria</taxon>
        <taxon>Vibrionales</taxon>
        <taxon>Vibrionaceae</taxon>
        <taxon>Vibrio</taxon>
    </lineage>
</organism>
<dbReference type="InterPro" id="IPR016040">
    <property type="entry name" value="NAD(P)-bd_dom"/>
</dbReference>
<sequence>MKTAIITGVTGQDAAYLADLLLSKGYKVFGTYRRTSSVNFWRIEELGIKNHPNLNLVEYDLTDLSTSIRLLQETEATEVYNLAAQSFVGVSFEQPLTTAEITGIGPVNLLEAIRIVNPKIRFYQASTSEMFGKVQEIPQRESTPFYPRSPYGVAKLYAHWMVVNYRESYDIFATSGILFNHESPLRGQEFVTRKITDSVAKIKLGKLDVLELGNMDAKRDWGFAKDYVEGMWRMLQADKAGTYVLATNRTETVRDFVTMAFKAVDIALEWSGADENEVAKDKETGKILVCVNPKFYRPAEVDLLIGNPEKAKSELGWEPKTTLEELCAMMVEADLRRNKQGFSF</sequence>
<keyword evidence="5" id="KW-0521">NADP</keyword>
<keyword evidence="4 5" id="KW-0456">Lyase</keyword>